<feature type="region of interest" description="Disordered" evidence="14">
    <location>
        <begin position="707"/>
        <end position="733"/>
    </location>
</feature>
<dbReference type="Gene3D" id="1.10.10.1230">
    <property type="entry name" value="Penicillin-binding protein, N-terminal non-catalytic domain, head sub-domain"/>
    <property type="match status" value="1"/>
</dbReference>
<reference evidence="19" key="1">
    <citation type="journal article" date="2019" name="Int. J. Syst. Evol. Microbiol.">
        <title>The Global Catalogue of Microorganisms (GCM) 10K type strain sequencing project: providing services to taxonomists for standard genome sequencing and annotation.</title>
        <authorList>
            <consortium name="The Broad Institute Genomics Platform"/>
            <consortium name="The Broad Institute Genome Sequencing Center for Infectious Disease"/>
            <person name="Wu L."/>
            <person name="Ma J."/>
        </authorList>
    </citation>
    <scope>NUCLEOTIDE SEQUENCE [LARGE SCALE GENOMIC DNA]</scope>
    <source>
        <strain evidence="19">CCUG 56607</strain>
    </source>
</reference>
<comment type="pathway">
    <text evidence="3">Cell wall biogenesis; peptidoglycan biosynthesis.</text>
</comment>
<keyword evidence="6" id="KW-1003">Cell membrane</keyword>
<evidence type="ECO:0000256" key="12">
    <source>
        <dbReference type="ARBA" id="ARBA00023316"/>
    </source>
</evidence>
<keyword evidence="10 15" id="KW-1133">Transmembrane helix</keyword>
<dbReference type="RefSeq" id="WP_386057518.1">
    <property type="nucleotide sequence ID" value="NZ_JBHTKL010000001.1"/>
</dbReference>
<dbReference type="SUPFAM" id="SSF56601">
    <property type="entry name" value="beta-lactamase/transpeptidase-like"/>
    <property type="match status" value="1"/>
</dbReference>
<dbReference type="Pfam" id="PF03717">
    <property type="entry name" value="PBP_dimer"/>
    <property type="match status" value="1"/>
</dbReference>
<evidence type="ECO:0000259" key="17">
    <source>
        <dbReference type="Pfam" id="PF03717"/>
    </source>
</evidence>
<keyword evidence="19" id="KW-1185">Reference proteome</keyword>
<dbReference type="Gene3D" id="3.40.710.10">
    <property type="entry name" value="DD-peptidase/beta-lactamase superfamily"/>
    <property type="match status" value="1"/>
</dbReference>
<evidence type="ECO:0000256" key="7">
    <source>
        <dbReference type="ARBA" id="ARBA00022692"/>
    </source>
</evidence>
<gene>
    <name evidence="18" type="ORF">ACFQ2J_06070</name>
</gene>
<dbReference type="InterPro" id="IPR005311">
    <property type="entry name" value="PBP_dimer"/>
</dbReference>
<evidence type="ECO:0000256" key="8">
    <source>
        <dbReference type="ARBA" id="ARBA00022960"/>
    </source>
</evidence>
<comment type="similarity">
    <text evidence="4">Belongs to the transpeptidase family.</text>
</comment>
<feature type="domain" description="Penicillin-binding protein transpeptidase" evidence="16">
    <location>
        <begin position="351"/>
        <end position="697"/>
    </location>
</feature>
<keyword evidence="9" id="KW-0573">Peptidoglycan synthesis</keyword>
<proteinExistence type="inferred from homology"/>
<evidence type="ECO:0000313" key="19">
    <source>
        <dbReference type="Proteomes" id="UP001596990"/>
    </source>
</evidence>
<evidence type="ECO:0000259" key="16">
    <source>
        <dbReference type="Pfam" id="PF00905"/>
    </source>
</evidence>
<dbReference type="Gene3D" id="3.90.1310.10">
    <property type="entry name" value="Penicillin-binding protein 2a (Domain 2)"/>
    <property type="match status" value="1"/>
</dbReference>
<dbReference type="InterPro" id="IPR050515">
    <property type="entry name" value="Beta-lactam/transpept"/>
</dbReference>
<evidence type="ECO:0000256" key="5">
    <source>
        <dbReference type="ARBA" id="ARBA00012448"/>
    </source>
</evidence>
<keyword evidence="12" id="KW-0961">Cell wall biogenesis/degradation</keyword>
<dbReference type="PANTHER" id="PTHR30627">
    <property type="entry name" value="PEPTIDOGLYCAN D,D-TRANSPEPTIDASE"/>
    <property type="match status" value="1"/>
</dbReference>
<feature type="domain" description="Penicillin-binding protein dimerisation" evidence="17">
    <location>
        <begin position="61"/>
        <end position="301"/>
    </location>
</feature>
<dbReference type="InterPro" id="IPR012338">
    <property type="entry name" value="Beta-lactam/transpept-like"/>
</dbReference>
<organism evidence="18 19">
    <name type="scientific">Thalassobacillus hwangdonensis</name>
    <dbReference type="NCBI Taxonomy" id="546108"/>
    <lineage>
        <taxon>Bacteria</taxon>
        <taxon>Bacillati</taxon>
        <taxon>Bacillota</taxon>
        <taxon>Bacilli</taxon>
        <taxon>Bacillales</taxon>
        <taxon>Bacillaceae</taxon>
        <taxon>Thalassobacillus</taxon>
    </lineage>
</organism>
<dbReference type="PANTHER" id="PTHR30627:SF2">
    <property type="entry name" value="PEPTIDOGLYCAN D,D-TRANSPEPTIDASE MRDA"/>
    <property type="match status" value="1"/>
</dbReference>
<protein>
    <recommendedName>
        <fullName evidence="5">serine-type D-Ala-D-Ala carboxypeptidase</fullName>
        <ecNumber evidence="5">3.4.16.4</ecNumber>
    </recommendedName>
</protein>
<evidence type="ECO:0000256" key="11">
    <source>
        <dbReference type="ARBA" id="ARBA00023136"/>
    </source>
</evidence>
<evidence type="ECO:0000256" key="6">
    <source>
        <dbReference type="ARBA" id="ARBA00022475"/>
    </source>
</evidence>
<comment type="catalytic activity">
    <reaction evidence="13">
        <text>Preferential cleavage: (Ac)2-L-Lys-D-Ala-|-D-Ala. Also transpeptidation of peptidyl-alanyl moieties that are N-acyl substituents of D-alanine.</text>
        <dbReference type="EC" id="3.4.16.4"/>
    </reaction>
</comment>
<dbReference type="InterPro" id="IPR001460">
    <property type="entry name" value="PCN-bd_Tpept"/>
</dbReference>
<feature type="transmembrane region" description="Helical" evidence="15">
    <location>
        <begin position="20"/>
        <end position="42"/>
    </location>
</feature>
<evidence type="ECO:0000256" key="14">
    <source>
        <dbReference type="SAM" id="MobiDB-lite"/>
    </source>
</evidence>
<evidence type="ECO:0000256" key="1">
    <source>
        <dbReference type="ARBA" id="ARBA00004167"/>
    </source>
</evidence>
<sequence length="733" mass="83642">MGNKKDKKKKKSHLPFRLNILFFVIFLLFSTLILQLGVVQILNGEDFQEKIDRTVNTTVHTPVPRGKMYDRFGRVIVDNKPLYSITYTPPKGVQPHDRLELAQKLTQYIDMGDQKEIEAKVRLRDRKEYFYLLNEDEVRSRISDEESEKLDGGEEYQLMLDRIEEEEVDGYSIEELEVIAIKKELDQASELAPHVIKNEDISVEEFATVAENLNKLAGINVTSDWVRQYPLGGTFRNYIGSITSSKQGIPRSNLDYYLSLDYSRNDRVGESGLEKEYESYLRGIKEKVRYLTDKDQNVVETEVVREGSRGNDLLLSIDMELQAKVDEIVKKRLKEVIQKSPYNNRFAEDAMVAMMDPNTGEVLALSGWTYNRDRDKDEPEFYDRSYKVIQEQHLPGSTVKGASVLTALHEGVFQPGHTIYDRPLIVPGENGQPLKKGSYRQLGLVNDISALKYSSNVYMFLAAYRLGGDRYEPMGKLDFKADTYERLHYYFNQFGLGVKTGIDMPSESRGLVGTNPEDQGNMLDFMIGQYDTYTAMQLAQYVSTIANGGYRIRPHIVSEVRKPINEKGELGPLLEKNDTDVLNRIEMDESLIKRVQEGFRQVAQSSGGTAYTVFQGLVPEYDKPAEYSPAAKTGTAENTAYIRDDEGNIIDGVDTENHTLVGYAPHDNPEVAYSVIVPNLKKGYSYNVNKLIGRDILDAYFELKKERQEQGVDMDLTDEDKEDTEEDEESEQE</sequence>
<dbReference type="Proteomes" id="UP001596990">
    <property type="component" value="Unassembled WGS sequence"/>
</dbReference>
<dbReference type="EMBL" id="JBHTKL010000001">
    <property type="protein sequence ID" value="MFD1018765.1"/>
    <property type="molecule type" value="Genomic_DNA"/>
</dbReference>
<evidence type="ECO:0000256" key="2">
    <source>
        <dbReference type="ARBA" id="ARBA00004236"/>
    </source>
</evidence>
<evidence type="ECO:0000256" key="3">
    <source>
        <dbReference type="ARBA" id="ARBA00004752"/>
    </source>
</evidence>
<evidence type="ECO:0000313" key="18">
    <source>
        <dbReference type="EMBL" id="MFD1018765.1"/>
    </source>
</evidence>
<comment type="caution">
    <text evidence="18">The sequence shown here is derived from an EMBL/GenBank/DDBJ whole genome shotgun (WGS) entry which is preliminary data.</text>
</comment>
<evidence type="ECO:0000256" key="13">
    <source>
        <dbReference type="ARBA" id="ARBA00034000"/>
    </source>
</evidence>
<feature type="compositionally biased region" description="Acidic residues" evidence="14">
    <location>
        <begin position="715"/>
        <end position="733"/>
    </location>
</feature>
<comment type="subcellular location">
    <subcellularLocation>
        <location evidence="2">Cell membrane</location>
    </subcellularLocation>
    <subcellularLocation>
        <location evidence="1">Membrane</location>
        <topology evidence="1">Single-pass membrane protein</topology>
    </subcellularLocation>
</comment>
<accession>A0ABW3KYM2</accession>
<dbReference type="SUPFAM" id="SSF56519">
    <property type="entry name" value="Penicillin binding protein dimerisation domain"/>
    <property type="match status" value="1"/>
</dbReference>
<evidence type="ECO:0000256" key="10">
    <source>
        <dbReference type="ARBA" id="ARBA00022989"/>
    </source>
</evidence>
<keyword evidence="7 15" id="KW-0812">Transmembrane</keyword>
<evidence type="ECO:0000256" key="9">
    <source>
        <dbReference type="ARBA" id="ARBA00022984"/>
    </source>
</evidence>
<keyword evidence="8" id="KW-0133">Cell shape</keyword>
<evidence type="ECO:0000256" key="4">
    <source>
        <dbReference type="ARBA" id="ARBA00007171"/>
    </source>
</evidence>
<evidence type="ECO:0000256" key="15">
    <source>
        <dbReference type="SAM" id="Phobius"/>
    </source>
</evidence>
<dbReference type="InterPro" id="IPR036138">
    <property type="entry name" value="PBP_dimer_sf"/>
</dbReference>
<dbReference type="EC" id="3.4.16.4" evidence="5"/>
<name>A0ABW3KYM2_9BACI</name>
<dbReference type="Pfam" id="PF00905">
    <property type="entry name" value="Transpeptidase"/>
    <property type="match status" value="1"/>
</dbReference>
<keyword evidence="11 15" id="KW-0472">Membrane</keyword>